<dbReference type="AlphaFoldDB" id="A0A0D7CK16"/>
<feature type="transmembrane region" description="Helical" evidence="1">
    <location>
        <begin position="80"/>
        <end position="101"/>
    </location>
</feature>
<keyword evidence="3" id="KW-1185">Reference proteome</keyword>
<comment type="caution">
    <text evidence="2">The sequence shown here is derived from an EMBL/GenBank/DDBJ whole genome shotgun (WGS) entry which is preliminary data.</text>
</comment>
<gene>
    <name evidence="2" type="ORF">SNA_24760</name>
</gene>
<dbReference type="Proteomes" id="UP000032458">
    <property type="component" value="Unassembled WGS sequence"/>
</dbReference>
<evidence type="ECO:0000256" key="1">
    <source>
        <dbReference type="SAM" id="Phobius"/>
    </source>
</evidence>
<reference evidence="2 3" key="1">
    <citation type="submission" date="2014-09" db="EMBL/GenBank/DDBJ databases">
        <title>Draft genome sequence of Streptomyces natalensis ATCC 27448, producer of the antifungal pimaricin.</title>
        <authorList>
            <person name="Mendes M.V."/>
            <person name="Beites T."/>
            <person name="Pires S."/>
            <person name="Santos C.L."/>
            <person name="Moradas-Ferreira P."/>
        </authorList>
    </citation>
    <scope>NUCLEOTIDE SEQUENCE [LARGE SCALE GENOMIC DNA]</scope>
    <source>
        <strain evidence="2 3">ATCC 27448</strain>
    </source>
</reference>
<name>A0A0D7CK16_9ACTN</name>
<organism evidence="2 3">
    <name type="scientific">Streptomyces natalensis ATCC 27448</name>
    <dbReference type="NCBI Taxonomy" id="1240678"/>
    <lineage>
        <taxon>Bacteria</taxon>
        <taxon>Bacillati</taxon>
        <taxon>Actinomycetota</taxon>
        <taxon>Actinomycetes</taxon>
        <taxon>Kitasatosporales</taxon>
        <taxon>Streptomycetaceae</taxon>
        <taxon>Streptomyces</taxon>
    </lineage>
</organism>
<feature type="transmembrane region" description="Helical" evidence="1">
    <location>
        <begin position="35"/>
        <end position="59"/>
    </location>
</feature>
<dbReference type="EMBL" id="JRKI01000030">
    <property type="protein sequence ID" value="KIZ15757.1"/>
    <property type="molecule type" value="Genomic_DNA"/>
</dbReference>
<keyword evidence="1" id="KW-1133">Transmembrane helix</keyword>
<keyword evidence="1" id="KW-0472">Membrane</keyword>
<evidence type="ECO:0000313" key="3">
    <source>
        <dbReference type="Proteomes" id="UP000032458"/>
    </source>
</evidence>
<accession>A0A0D7CK16</accession>
<proteinExistence type="predicted"/>
<sequence>MLSVAAIVSFFVSVSLSNGHHELQSTECRYMLLPWTHFAVAYGGMTAAVLAVAIHLLMFRSARRAGQDPNRGWQSLVSTLFFVIACLMILLTAGMVVVAHMDAAQAAANIGKPLCEG</sequence>
<dbReference type="PATRIC" id="fig|1240678.4.peg.5246"/>
<keyword evidence="1" id="KW-0812">Transmembrane</keyword>
<evidence type="ECO:0000313" key="2">
    <source>
        <dbReference type="EMBL" id="KIZ15757.1"/>
    </source>
</evidence>
<protein>
    <submittedName>
        <fullName evidence="2">Uncharacterized protein</fullName>
    </submittedName>
</protein>